<feature type="compositionally biased region" description="Low complexity" evidence="1">
    <location>
        <begin position="44"/>
        <end position="56"/>
    </location>
</feature>
<dbReference type="AlphaFoldDB" id="A0A8T0R562"/>
<dbReference type="EMBL" id="CM029048">
    <property type="protein sequence ID" value="KAG2580149.1"/>
    <property type="molecule type" value="Genomic_DNA"/>
</dbReference>
<gene>
    <name evidence="2" type="ORF">PVAP13_6NG320001</name>
</gene>
<feature type="region of interest" description="Disordered" evidence="1">
    <location>
        <begin position="95"/>
        <end position="139"/>
    </location>
</feature>
<organism evidence="2 3">
    <name type="scientific">Panicum virgatum</name>
    <name type="common">Blackwell switchgrass</name>
    <dbReference type="NCBI Taxonomy" id="38727"/>
    <lineage>
        <taxon>Eukaryota</taxon>
        <taxon>Viridiplantae</taxon>
        <taxon>Streptophyta</taxon>
        <taxon>Embryophyta</taxon>
        <taxon>Tracheophyta</taxon>
        <taxon>Spermatophyta</taxon>
        <taxon>Magnoliopsida</taxon>
        <taxon>Liliopsida</taxon>
        <taxon>Poales</taxon>
        <taxon>Poaceae</taxon>
        <taxon>PACMAD clade</taxon>
        <taxon>Panicoideae</taxon>
        <taxon>Panicodae</taxon>
        <taxon>Paniceae</taxon>
        <taxon>Panicinae</taxon>
        <taxon>Panicum</taxon>
        <taxon>Panicum sect. Hiantes</taxon>
    </lineage>
</organism>
<sequence>MEELDGHGLVAGTCRRRTPRWVAVEPPGAEPGAHRPGRARARALPRAARSRVPSSASRTRVVAVAAWRVPVGRAARRSWVRPGTRLAEGNVQVGRENRPNRRSFAACPAHPLCQTTPNQDRRLQQRPPAPRQPDDGLRAWRERRVPAYPMPSEATTSPVPCGPSRSAASCIPVVKLTRASRTFNSLLVIVFLKKKI</sequence>
<feature type="region of interest" description="Disordered" evidence="1">
    <location>
        <begin position="23"/>
        <end position="56"/>
    </location>
</feature>
<evidence type="ECO:0000313" key="2">
    <source>
        <dbReference type="EMBL" id="KAG2580149.1"/>
    </source>
</evidence>
<keyword evidence="3" id="KW-1185">Reference proteome</keyword>
<evidence type="ECO:0000256" key="1">
    <source>
        <dbReference type="SAM" id="MobiDB-lite"/>
    </source>
</evidence>
<proteinExistence type="predicted"/>
<reference evidence="2 3" key="1">
    <citation type="submission" date="2020-05" db="EMBL/GenBank/DDBJ databases">
        <title>WGS assembly of Panicum virgatum.</title>
        <authorList>
            <person name="Lovell J.T."/>
            <person name="Jenkins J."/>
            <person name="Shu S."/>
            <person name="Juenger T.E."/>
            <person name="Schmutz J."/>
        </authorList>
    </citation>
    <scope>NUCLEOTIDE SEQUENCE [LARGE SCALE GENOMIC DNA]</scope>
    <source>
        <strain evidence="3">cv. AP13</strain>
    </source>
</reference>
<name>A0A8T0R562_PANVG</name>
<dbReference type="Proteomes" id="UP000823388">
    <property type="component" value="Chromosome 6N"/>
</dbReference>
<protein>
    <submittedName>
        <fullName evidence="2">Uncharacterized protein</fullName>
    </submittedName>
</protein>
<accession>A0A8T0R562</accession>
<evidence type="ECO:0000313" key="3">
    <source>
        <dbReference type="Proteomes" id="UP000823388"/>
    </source>
</evidence>
<comment type="caution">
    <text evidence="2">The sequence shown here is derived from an EMBL/GenBank/DDBJ whole genome shotgun (WGS) entry which is preliminary data.</text>
</comment>